<organism evidence="9 10">
    <name type="scientific">Crossiella cryophila</name>
    <dbReference type="NCBI Taxonomy" id="43355"/>
    <lineage>
        <taxon>Bacteria</taxon>
        <taxon>Bacillati</taxon>
        <taxon>Actinomycetota</taxon>
        <taxon>Actinomycetes</taxon>
        <taxon>Pseudonocardiales</taxon>
        <taxon>Pseudonocardiaceae</taxon>
        <taxon>Crossiella</taxon>
    </lineage>
</organism>
<dbReference type="RefSeq" id="WP_185002555.1">
    <property type="nucleotide sequence ID" value="NZ_BAAAUI010000012.1"/>
</dbReference>
<dbReference type="AlphaFoldDB" id="A0A7W7FT18"/>
<keyword evidence="4" id="KW-0378">Hydrolase</keyword>
<dbReference type="Pfam" id="PF23764">
    <property type="entry name" value="Beta-barrel_GLAA-B_II"/>
    <property type="match status" value="1"/>
</dbReference>
<keyword evidence="5" id="KW-0326">Glycosidase</keyword>
<dbReference type="GO" id="GO:0004557">
    <property type="term" value="F:alpha-galactosidase activity"/>
    <property type="evidence" value="ECO:0007669"/>
    <property type="project" value="UniProtKB-EC"/>
</dbReference>
<dbReference type="SUPFAM" id="SSF51126">
    <property type="entry name" value="Pectin lyase-like"/>
    <property type="match status" value="1"/>
</dbReference>
<comment type="catalytic activity">
    <reaction evidence="2">
        <text>Hydrolysis of terminal, non-reducing branched (1-&gt;3)-alpha-D-galactosidic residues, producing free D-galactose.</text>
        <dbReference type="EC" id="3.2.1.n1"/>
    </reaction>
</comment>
<keyword evidence="3" id="KW-0677">Repeat</keyword>
<keyword evidence="7" id="KW-0732">Signal</keyword>
<evidence type="ECO:0000256" key="2">
    <source>
        <dbReference type="ARBA" id="ARBA00001271"/>
    </source>
</evidence>
<dbReference type="InterPro" id="IPR006626">
    <property type="entry name" value="PbH1"/>
</dbReference>
<evidence type="ECO:0000256" key="7">
    <source>
        <dbReference type="SAM" id="SignalP"/>
    </source>
</evidence>
<evidence type="ECO:0000256" key="1">
    <source>
        <dbReference type="ARBA" id="ARBA00001255"/>
    </source>
</evidence>
<dbReference type="InterPro" id="IPR012334">
    <property type="entry name" value="Pectin_lyas_fold"/>
</dbReference>
<name>A0A7W7FT18_9PSEU</name>
<evidence type="ECO:0000259" key="8">
    <source>
        <dbReference type="Pfam" id="PF23764"/>
    </source>
</evidence>
<comment type="catalytic activity">
    <reaction evidence="1">
        <text>Hydrolysis of terminal, non-reducing alpha-D-galactose residues in alpha-D-galactosides, including galactose oligosaccharides, galactomannans and galactolipids.</text>
        <dbReference type="EC" id="3.2.1.22"/>
    </reaction>
</comment>
<evidence type="ECO:0000256" key="4">
    <source>
        <dbReference type="ARBA" id="ARBA00022801"/>
    </source>
</evidence>
<comment type="caution">
    <text evidence="9">The sequence shown here is derived from an EMBL/GenBank/DDBJ whole genome shotgun (WGS) entry which is preliminary data.</text>
</comment>
<reference evidence="9 10" key="1">
    <citation type="submission" date="2020-08" db="EMBL/GenBank/DDBJ databases">
        <title>Sequencing the genomes of 1000 actinobacteria strains.</title>
        <authorList>
            <person name="Klenk H.-P."/>
        </authorList>
    </citation>
    <scope>NUCLEOTIDE SEQUENCE [LARGE SCALE GENOMIC DNA]</scope>
    <source>
        <strain evidence="9 10">DSM 44230</strain>
    </source>
</reference>
<evidence type="ECO:0000256" key="3">
    <source>
        <dbReference type="ARBA" id="ARBA00022737"/>
    </source>
</evidence>
<accession>A0A7W7FT18</accession>
<protein>
    <recommendedName>
        <fullName evidence="8">GLAA-B beta-barrel domain-containing protein</fullName>
    </recommendedName>
</protein>
<proteinExistence type="predicted"/>
<dbReference type="Proteomes" id="UP000533598">
    <property type="component" value="Unassembled WGS sequence"/>
</dbReference>
<dbReference type="Gene3D" id="2.160.20.10">
    <property type="entry name" value="Single-stranded right-handed beta-helix, Pectin lyase-like"/>
    <property type="match status" value="2"/>
</dbReference>
<gene>
    <name evidence="9" type="ORF">HNR67_002895</name>
</gene>
<evidence type="ECO:0000313" key="9">
    <source>
        <dbReference type="EMBL" id="MBB4676777.1"/>
    </source>
</evidence>
<feature type="domain" description="GLAA-B beta-barrel" evidence="8">
    <location>
        <begin position="362"/>
        <end position="434"/>
    </location>
</feature>
<feature type="signal peptide" evidence="7">
    <location>
        <begin position="1"/>
        <end position="24"/>
    </location>
</feature>
<evidence type="ECO:0000313" key="10">
    <source>
        <dbReference type="Proteomes" id="UP000533598"/>
    </source>
</evidence>
<dbReference type="EMBL" id="JACHMH010000001">
    <property type="protein sequence ID" value="MBB4676777.1"/>
    <property type="molecule type" value="Genomic_DNA"/>
</dbReference>
<dbReference type="SMART" id="SM00710">
    <property type="entry name" value="PbH1"/>
    <property type="match status" value="4"/>
</dbReference>
<dbReference type="InterPro" id="IPR056441">
    <property type="entry name" value="Beta-barrel_GLAA-B_II"/>
</dbReference>
<sequence length="609" mass="66321">MNRLAVATAALALIGGLTPTLAAAAPTAMVRVTDFGADPTGRTDSAAAVRAAFRHARGLARPTRIVFGRGTFQLYPEQAELRELYVSNTVGADQRYRDKRIGLLVEDMRDVTVDGGGAKLVFHGQQTAFAAIRSSRVTFTGFAFDYAAPKVVEATVTESGPGYRVLTVPPGSPYRVDGTHLTWLGETSPTTGQPYWSGQDKLQYTQAHDPKARRTFRLSNPLFRDVAKMTDLGAQRIRVDYTTPDRPTDLGLVYQMRLTDRTEPGALIWESRDVTVRRVSAHYLQSFGIVGQFSENITIDQVNFTPDPASGRTTSSFADHIQMSGVRGKVTITGNVFDGPHDDPINVHGTYLEVTAQPAPDTVRVDYKHNETAGFPQFHPGDEVQFTDKRTMRPLPGGPAKVRAVDGPTGRDHTKPLTTMTVTLDRPIPAGVTPAETVLENTTYTPAVTITGNVFRNVPTRGVLVTTPRPVLIAGNHFDGMTMASIYISADAHQWYESGPVTDVTIRHNTFTRPSNPAIFIEPTNRVLDPANPVHRGITVTHNNFTIPDITVLDAKSTAGLHFTTNQIHRLDPAAPPYTAPLFRFHGSSGYRVADNHIAPGLNPAVVAD</sequence>
<feature type="region of interest" description="Disordered" evidence="6">
    <location>
        <begin position="390"/>
        <end position="416"/>
    </location>
</feature>
<keyword evidence="10" id="KW-1185">Reference proteome</keyword>
<evidence type="ECO:0000256" key="6">
    <source>
        <dbReference type="SAM" id="MobiDB-lite"/>
    </source>
</evidence>
<dbReference type="InterPro" id="IPR011050">
    <property type="entry name" value="Pectin_lyase_fold/virulence"/>
</dbReference>
<evidence type="ECO:0000256" key="5">
    <source>
        <dbReference type="ARBA" id="ARBA00023295"/>
    </source>
</evidence>
<feature type="chain" id="PRO_5031439052" description="GLAA-B beta-barrel domain-containing protein" evidence="7">
    <location>
        <begin position="25"/>
        <end position="609"/>
    </location>
</feature>